<reference evidence="3" key="1">
    <citation type="journal article" date="2019" name="Int. J. Syst. Evol. Microbiol.">
        <title>The Global Catalogue of Microorganisms (GCM) 10K type strain sequencing project: providing services to taxonomists for standard genome sequencing and annotation.</title>
        <authorList>
            <consortium name="The Broad Institute Genomics Platform"/>
            <consortium name="The Broad Institute Genome Sequencing Center for Infectious Disease"/>
            <person name="Wu L."/>
            <person name="Ma J."/>
        </authorList>
    </citation>
    <scope>NUCLEOTIDE SEQUENCE [LARGE SCALE GENOMIC DNA]</scope>
    <source>
        <strain evidence="3">JCM 16540</strain>
    </source>
</reference>
<organism evidence="2 3">
    <name type="scientific">Microlunatus spumicola</name>
    <dbReference type="NCBI Taxonomy" id="81499"/>
    <lineage>
        <taxon>Bacteria</taxon>
        <taxon>Bacillati</taxon>
        <taxon>Actinomycetota</taxon>
        <taxon>Actinomycetes</taxon>
        <taxon>Propionibacteriales</taxon>
        <taxon>Propionibacteriaceae</taxon>
        <taxon>Microlunatus</taxon>
    </lineage>
</organism>
<protein>
    <submittedName>
        <fullName evidence="2">Uncharacterized protein</fullName>
    </submittedName>
</protein>
<feature type="region of interest" description="Disordered" evidence="1">
    <location>
        <begin position="1"/>
        <end position="60"/>
    </location>
</feature>
<dbReference type="EMBL" id="BAAAYR010000001">
    <property type="protein sequence ID" value="GAA3549760.1"/>
    <property type="molecule type" value="Genomic_DNA"/>
</dbReference>
<evidence type="ECO:0000313" key="3">
    <source>
        <dbReference type="Proteomes" id="UP001500767"/>
    </source>
</evidence>
<comment type="caution">
    <text evidence="2">The sequence shown here is derived from an EMBL/GenBank/DDBJ whole genome shotgun (WGS) entry which is preliminary data.</text>
</comment>
<proteinExistence type="predicted"/>
<name>A0ABP6WDC0_9ACTN</name>
<feature type="compositionally biased region" description="Basic and acidic residues" evidence="1">
    <location>
        <begin position="17"/>
        <end position="45"/>
    </location>
</feature>
<dbReference type="Proteomes" id="UP001500767">
    <property type="component" value="Unassembled WGS sequence"/>
</dbReference>
<sequence>MRARDDLDALGRPSVDPGRDVEGDATAARELRRLVVGGHPDDEGRVPYGVGPDHVPRTPSGEVAEPALLVLAQLRPALLGAQGAELRRGWARGVGGSVRLEGGHASILVGGTRARQGPRRPQVGT</sequence>
<accession>A0ABP6WDC0</accession>
<gene>
    <name evidence="2" type="ORF">GCM10022197_00730</name>
</gene>
<evidence type="ECO:0000313" key="2">
    <source>
        <dbReference type="EMBL" id="GAA3549760.1"/>
    </source>
</evidence>
<keyword evidence="3" id="KW-1185">Reference proteome</keyword>
<evidence type="ECO:0000256" key="1">
    <source>
        <dbReference type="SAM" id="MobiDB-lite"/>
    </source>
</evidence>